<sequence>MPFFLIPLAIAAKAVVVKLGAVAAHHAAGAALHHAAVATAAHAGSHAVLHGGAHFARLTVHAALAAGSIVAAVSILSSAALGAIVFYGQVEKYRELNHLDENGKRKTEFHQIDKCNSCSCSDFTLGSKESDTAYCVCGHAWEGHSYSKVDDMKEEFRRYAKNVGIDTAKSTFGDVMKHMK</sequence>
<feature type="transmembrane region" description="Helical" evidence="1">
    <location>
        <begin position="64"/>
        <end position="87"/>
    </location>
</feature>
<reference evidence="3" key="2">
    <citation type="submission" date="2015-01" db="EMBL/GenBank/DDBJ databases">
        <title>Evolutionary Origins and Diversification of the Mycorrhizal Mutualists.</title>
        <authorList>
            <consortium name="DOE Joint Genome Institute"/>
            <consortium name="Mycorrhizal Genomics Consortium"/>
            <person name="Kohler A."/>
            <person name="Kuo A."/>
            <person name="Nagy L.G."/>
            <person name="Floudas D."/>
            <person name="Copeland A."/>
            <person name="Barry K.W."/>
            <person name="Cichocki N."/>
            <person name="Veneault-Fourrey C."/>
            <person name="LaButti K."/>
            <person name="Lindquist E.A."/>
            <person name="Lipzen A."/>
            <person name="Lundell T."/>
            <person name="Morin E."/>
            <person name="Murat C."/>
            <person name="Riley R."/>
            <person name="Ohm R."/>
            <person name="Sun H."/>
            <person name="Tunlid A."/>
            <person name="Henrissat B."/>
            <person name="Grigoriev I.V."/>
            <person name="Hibbett D.S."/>
            <person name="Martin F."/>
        </authorList>
    </citation>
    <scope>NUCLEOTIDE SEQUENCE [LARGE SCALE GENOMIC DNA]</scope>
    <source>
        <strain evidence="3">LaAM-08-1</strain>
    </source>
</reference>
<dbReference type="EMBL" id="KN838896">
    <property type="protein sequence ID" value="KIJ92632.1"/>
    <property type="molecule type" value="Genomic_DNA"/>
</dbReference>
<evidence type="ECO:0000313" key="3">
    <source>
        <dbReference type="Proteomes" id="UP000054477"/>
    </source>
</evidence>
<keyword evidence="1" id="KW-0472">Membrane</keyword>
<protein>
    <submittedName>
        <fullName evidence="2">Uncharacterized protein</fullName>
    </submittedName>
</protein>
<dbReference type="AlphaFoldDB" id="A0A0C9X8H2"/>
<proteinExistence type="predicted"/>
<gene>
    <name evidence="2" type="ORF">K443DRAFT_125866</name>
</gene>
<keyword evidence="1" id="KW-0812">Transmembrane</keyword>
<dbReference type="Proteomes" id="UP000054477">
    <property type="component" value="Unassembled WGS sequence"/>
</dbReference>
<evidence type="ECO:0000313" key="2">
    <source>
        <dbReference type="EMBL" id="KIJ92632.1"/>
    </source>
</evidence>
<accession>A0A0C9X8H2</accession>
<dbReference type="OrthoDB" id="10648395at2759"/>
<dbReference type="HOGENOM" id="CLU_1496457_0_0_1"/>
<organism evidence="2 3">
    <name type="scientific">Laccaria amethystina LaAM-08-1</name>
    <dbReference type="NCBI Taxonomy" id="1095629"/>
    <lineage>
        <taxon>Eukaryota</taxon>
        <taxon>Fungi</taxon>
        <taxon>Dikarya</taxon>
        <taxon>Basidiomycota</taxon>
        <taxon>Agaricomycotina</taxon>
        <taxon>Agaricomycetes</taxon>
        <taxon>Agaricomycetidae</taxon>
        <taxon>Agaricales</taxon>
        <taxon>Agaricineae</taxon>
        <taxon>Hydnangiaceae</taxon>
        <taxon>Laccaria</taxon>
    </lineage>
</organism>
<name>A0A0C9X8H2_9AGAR</name>
<reference evidence="2 3" key="1">
    <citation type="submission" date="2014-04" db="EMBL/GenBank/DDBJ databases">
        <authorList>
            <consortium name="DOE Joint Genome Institute"/>
            <person name="Kuo A."/>
            <person name="Kohler A."/>
            <person name="Nagy L.G."/>
            <person name="Floudas D."/>
            <person name="Copeland A."/>
            <person name="Barry K.W."/>
            <person name="Cichocki N."/>
            <person name="Veneault-Fourrey C."/>
            <person name="LaButti K."/>
            <person name="Lindquist E.A."/>
            <person name="Lipzen A."/>
            <person name="Lundell T."/>
            <person name="Morin E."/>
            <person name="Murat C."/>
            <person name="Sun H."/>
            <person name="Tunlid A."/>
            <person name="Henrissat B."/>
            <person name="Grigoriev I.V."/>
            <person name="Hibbett D.S."/>
            <person name="Martin F."/>
            <person name="Nordberg H.P."/>
            <person name="Cantor M.N."/>
            <person name="Hua S.X."/>
        </authorList>
    </citation>
    <scope>NUCLEOTIDE SEQUENCE [LARGE SCALE GENOMIC DNA]</scope>
    <source>
        <strain evidence="2 3">LaAM-08-1</strain>
    </source>
</reference>
<evidence type="ECO:0000256" key="1">
    <source>
        <dbReference type="SAM" id="Phobius"/>
    </source>
</evidence>
<keyword evidence="1" id="KW-1133">Transmembrane helix</keyword>
<keyword evidence="3" id="KW-1185">Reference proteome</keyword>